<evidence type="ECO:0000313" key="1">
    <source>
        <dbReference type="EMBL" id="KAI4375128.1"/>
    </source>
</evidence>
<reference evidence="2" key="1">
    <citation type="journal article" date="2023" name="Front. Plant Sci.">
        <title>Chromosomal-level genome assembly of Melastoma candidum provides insights into trichome evolution.</title>
        <authorList>
            <person name="Zhong Y."/>
            <person name="Wu W."/>
            <person name="Sun C."/>
            <person name="Zou P."/>
            <person name="Liu Y."/>
            <person name="Dai S."/>
            <person name="Zhou R."/>
        </authorList>
    </citation>
    <scope>NUCLEOTIDE SEQUENCE [LARGE SCALE GENOMIC DNA]</scope>
</reference>
<gene>
    <name evidence="1" type="ORF">MLD38_013035</name>
</gene>
<accession>A0ACB9R9E5</accession>
<organism evidence="1 2">
    <name type="scientific">Melastoma candidum</name>
    <dbReference type="NCBI Taxonomy" id="119954"/>
    <lineage>
        <taxon>Eukaryota</taxon>
        <taxon>Viridiplantae</taxon>
        <taxon>Streptophyta</taxon>
        <taxon>Embryophyta</taxon>
        <taxon>Tracheophyta</taxon>
        <taxon>Spermatophyta</taxon>
        <taxon>Magnoliopsida</taxon>
        <taxon>eudicotyledons</taxon>
        <taxon>Gunneridae</taxon>
        <taxon>Pentapetalae</taxon>
        <taxon>rosids</taxon>
        <taxon>malvids</taxon>
        <taxon>Myrtales</taxon>
        <taxon>Melastomataceae</taxon>
        <taxon>Melastomatoideae</taxon>
        <taxon>Melastomateae</taxon>
        <taxon>Melastoma</taxon>
    </lineage>
</organism>
<name>A0ACB9R9E5_9MYRT</name>
<keyword evidence="2" id="KW-1185">Reference proteome</keyword>
<comment type="caution">
    <text evidence="1">The sequence shown here is derived from an EMBL/GenBank/DDBJ whole genome shotgun (WGS) entry which is preliminary data.</text>
</comment>
<dbReference type="EMBL" id="CM042883">
    <property type="protein sequence ID" value="KAI4375128.1"/>
    <property type="molecule type" value="Genomic_DNA"/>
</dbReference>
<proteinExistence type="predicted"/>
<sequence length="452" mass="50637">MSRKHRLLCTVFPVALLVLPFFVGAIPVESPSNEDPEAENPVSRFRKYLSINTAHPNPDYSVAVSFLRSLAESLPLHTRVFEFVPNKPVLLLIWEGSDPSLPSVLLNSHMDSVPAEPSKWTFDPFSAVRTSDGKIFARGAQDDKCIGIQYIEAIRNLWKKGFTPLRTLIVSYVPDEEIGGLDGVTKFVASKEFEELNVGFMLDEGQASTTDEFRVFYSDRTPWDLIIKAQGAPGHGSKMYDNSAMENLIKSMEIISKFRETQFDKVKAGVAVYSEVISVNPVYMKAGTPSPSGFVMNLQPSEAEAGFNIRLPPTAEPHALKMRIADEWAPTIRNMSYQIIEKGPFRDFMGRPLMTSTDDSNPWWSTFKEAIEATGGRLAKPEILASTTDSRYFRQKGIPALGFSPMTNTPILLHEHNEFLEDTVFLRGIEVYESIIHSLCSHLEDPHGKQEQ</sequence>
<dbReference type="Proteomes" id="UP001057402">
    <property type="component" value="Chromosome 4"/>
</dbReference>
<protein>
    <submittedName>
        <fullName evidence="1">Uncharacterized protein</fullName>
    </submittedName>
</protein>
<evidence type="ECO:0000313" key="2">
    <source>
        <dbReference type="Proteomes" id="UP001057402"/>
    </source>
</evidence>